<organism evidence="2 3">
    <name type="scientific">Belliella calami</name>
    <dbReference type="NCBI Taxonomy" id="2923436"/>
    <lineage>
        <taxon>Bacteria</taxon>
        <taxon>Pseudomonadati</taxon>
        <taxon>Bacteroidota</taxon>
        <taxon>Cytophagia</taxon>
        <taxon>Cytophagales</taxon>
        <taxon>Cyclobacteriaceae</taxon>
        <taxon>Belliella</taxon>
    </lineage>
</organism>
<keyword evidence="3" id="KW-1185">Reference proteome</keyword>
<dbReference type="Proteomes" id="UP001165488">
    <property type="component" value="Unassembled WGS sequence"/>
</dbReference>
<reference evidence="2" key="1">
    <citation type="submission" date="2022-03" db="EMBL/GenBank/DDBJ databases">
        <title>De novo assembled genomes of Belliella spp. (Cyclobacteriaceae) strains.</title>
        <authorList>
            <person name="Szabo A."/>
            <person name="Korponai K."/>
            <person name="Felfoldi T."/>
        </authorList>
    </citation>
    <scope>NUCLEOTIDE SEQUENCE</scope>
    <source>
        <strain evidence="2">DSM 107340</strain>
    </source>
</reference>
<dbReference type="InterPro" id="IPR035093">
    <property type="entry name" value="RelE/ParE_toxin_dom_sf"/>
</dbReference>
<keyword evidence="1" id="KW-1277">Toxin-antitoxin system</keyword>
<evidence type="ECO:0000313" key="2">
    <source>
        <dbReference type="EMBL" id="MCH7399741.1"/>
    </source>
</evidence>
<sequence length="89" mass="10558">MNYKLTLQAEEDLIQIYMYGVRNFGATQAEKYFISLENTFKKIAENPLMFPLAYHVREGYRYCVHISHTVFFIVEDQVKIVRIIGSQKF</sequence>
<accession>A0ABS9USZ0</accession>
<comment type="caution">
    <text evidence="2">The sequence shown here is derived from an EMBL/GenBank/DDBJ whole genome shotgun (WGS) entry which is preliminary data.</text>
</comment>
<dbReference type="Pfam" id="PF05016">
    <property type="entry name" value="ParE_toxin"/>
    <property type="match status" value="1"/>
</dbReference>
<dbReference type="InterPro" id="IPR007712">
    <property type="entry name" value="RelE/ParE_toxin"/>
</dbReference>
<evidence type="ECO:0000313" key="3">
    <source>
        <dbReference type="Proteomes" id="UP001165488"/>
    </source>
</evidence>
<proteinExistence type="predicted"/>
<gene>
    <name evidence="2" type="ORF">MM236_17225</name>
</gene>
<evidence type="ECO:0000256" key="1">
    <source>
        <dbReference type="ARBA" id="ARBA00022649"/>
    </source>
</evidence>
<protein>
    <submittedName>
        <fullName evidence="2">Type II toxin-antitoxin system RelE/ParE family toxin</fullName>
    </submittedName>
</protein>
<dbReference type="RefSeq" id="WP_241276236.1">
    <property type="nucleotide sequence ID" value="NZ_JAKZGS010000019.1"/>
</dbReference>
<dbReference type="Gene3D" id="3.30.2310.20">
    <property type="entry name" value="RelE-like"/>
    <property type="match status" value="1"/>
</dbReference>
<name>A0ABS9USZ0_9BACT</name>
<dbReference type="EMBL" id="JAKZGS010000019">
    <property type="protein sequence ID" value="MCH7399741.1"/>
    <property type="molecule type" value="Genomic_DNA"/>
</dbReference>